<evidence type="ECO:0000313" key="1">
    <source>
        <dbReference type="EMBL" id="OEJ36003.1"/>
    </source>
</evidence>
<gene>
    <name evidence="1" type="ORF">BGK67_27840</name>
</gene>
<comment type="caution">
    <text evidence="1">The sequence shown here is derived from an EMBL/GenBank/DDBJ whole genome shotgun (WGS) entry which is preliminary data.</text>
</comment>
<dbReference type="RefSeq" id="WP_069924180.1">
    <property type="nucleotide sequence ID" value="NZ_MEHK01000001.1"/>
</dbReference>
<protein>
    <submittedName>
        <fullName evidence="1">Uncharacterized protein</fullName>
    </submittedName>
</protein>
<accession>A0A1E5Q2P1</accession>
<dbReference type="EMBL" id="MEHK01000001">
    <property type="protein sequence ID" value="OEJ36003.1"/>
    <property type="molecule type" value="Genomic_DNA"/>
</dbReference>
<organism evidence="1 2">
    <name type="scientific">Streptomyces subrutilus</name>
    <dbReference type="NCBI Taxonomy" id="36818"/>
    <lineage>
        <taxon>Bacteria</taxon>
        <taxon>Bacillati</taxon>
        <taxon>Actinomycetota</taxon>
        <taxon>Actinomycetes</taxon>
        <taxon>Kitasatosporales</taxon>
        <taxon>Streptomycetaceae</taxon>
        <taxon>Streptomyces</taxon>
    </lineage>
</organism>
<reference evidence="1 2" key="1">
    <citation type="submission" date="2016-08" db="EMBL/GenBank/DDBJ databases">
        <title>The complete genome of Streptomyces subrutilus 10-1-1.</title>
        <authorList>
            <person name="Chen X."/>
        </authorList>
    </citation>
    <scope>NUCLEOTIDE SEQUENCE [LARGE SCALE GENOMIC DNA]</scope>
    <source>
        <strain evidence="1 2">10-1-1</strain>
    </source>
</reference>
<sequence>MDLLHACRGGRGLRTAALLRRAHPADKELQIAGLVLDLGELLRPGDAASPCDHYVAEAVRPLLGERVAGLIRLQARAGEGSGLVALAAAGPDGEAAAALRQTHDGADAAGPEAGVLEDWQPVLELVSAGAYRAVAGQPFLPRT</sequence>
<name>A0A1E5Q2P1_9ACTN</name>
<keyword evidence="2" id="KW-1185">Reference proteome</keyword>
<evidence type="ECO:0000313" key="2">
    <source>
        <dbReference type="Proteomes" id="UP000095705"/>
    </source>
</evidence>
<dbReference type="Proteomes" id="UP000095705">
    <property type="component" value="Unassembled WGS sequence"/>
</dbReference>
<proteinExistence type="predicted"/>
<dbReference type="Gene3D" id="1.10.3210.10">
    <property type="entry name" value="Hypothetical protein af1432"/>
    <property type="match status" value="1"/>
</dbReference>
<dbReference type="OrthoDB" id="581608at2"/>
<dbReference type="AlphaFoldDB" id="A0A1E5Q2P1"/>